<sequence>MFDHLSVSAPGAVFTARLLPITGDRLIHPADRQNELGRIVLRWGRQWIAQTWAAGEHFRILGAGSGEPPRYEDKHVRGWLFLRPEIGSLAEKVRTGEIDVATALCVEAEAWPEFAGPGARR</sequence>
<protein>
    <recommendedName>
        <fullName evidence="3">YCII-related domain-containing protein</fullName>
    </recommendedName>
</protein>
<gene>
    <name evidence="1" type="ORF">JOM49_006830</name>
</gene>
<evidence type="ECO:0008006" key="3">
    <source>
        <dbReference type="Google" id="ProtNLM"/>
    </source>
</evidence>
<keyword evidence="2" id="KW-1185">Reference proteome</keyword>
<comment type="caution">
    <text evidence="1">The sequence shown here is derived from an EMBL/GenBank/DDBJ whole genome shotgun (WGS) entry which is preliminary data.</text>
</comment>
<name>A0ABS4Q2K7_9PSEU</name>
<proteinExistence type="predicted"/>
<dbReference type="RefSeq" id="WP_209668209.1">
    <property type="nucleotide sequence ID" value="NZ_JAGGMS010000001.1"/>
</dbReference>
<dbReference type="Proteomes" id="UP000741013">
    <property type="component" value="Unassembled WGS sequence"/>
</dbReference>
<evidence type="ECO:0000313" key="1">
    <source>
        <dbReference type="EMBL" id="MBP2185304.1"/>
    </source>
</evidence>
<accession>A0ABS4Q2K7</accession>
<organism evidence="1 2">
    <name type="scientific">Amycolatopsis magusensis</name>
    <dbReference type="NCBI Taxonomy" id="882444"/>
    <lineage>
        <taxon>Bacteria</taxon>
        <taxon>Bacillati</taxon>
        <taxon>Actinomycetota</taxon>
        <taxon>Actinomycetes</taxon>
        <taxon>Pseudonocardiales</taxon>
        <taxon>Pseudonocardiaceae</taxon>
        <taxon>Amycolatopsis</taxon>
    </lineage>
</organism>
<reference evidence="1 2" key="1">
    <citation type="submission" date="2021-03" db="EMBL/GenBank/DDBJ databases">
        <title>Sequencing the genomes of 1000 actinobacteria strains.</title>
        <authorList>
            <person name="Klenk H.-P."/>
        </authorList>
    </citation>
    <scope>NUCLEOTIDE SEQUENCE [LARGE SCALE GENOMIC DNA]</scope>
    <source>
        <strain evidence="1 2">DSM 45510</strain>
    </source>
</reference>
<evidence type="ECO:0000313" key="2">
    <source>
        <dbReference type="Proteomes" id="UP000741013"/>
    </source>
</evidence>
<dbReference type="EMBL" id="JAGGMS010000001">
    <property type="protein sequence ID" value="MBP2185304.1"/>
    <property type="molecule type" value="Genomic_DNA"/>
</dbReference>